<comment type="similarity">
    <text evidence="2">Belongs to the outer membrane factor (OMF) (TC 1.B.17) family.</text>
</comment>
<dbReference type="SUPFAM" id="SSF56954">
    <property type="entry name" value="Outer membrane efflux proteins (OEP)"/>
    <property type="match status" value="1"/>
</dbReference>
<proteinExistence type="inferred from homology"/>
<comment type="caution">
    <text evidence="9">The sequence shown here is derived from an EMBL/GenBank/DDBJ whole genome shotgun (WGS) entry which is preliminary data.</text>
</comment>
<reference evidence="9 10" key="1">
    <citation type="submission" date="2018-05" db="EMBL/GenBank/DDBJ databases">
        <title>Polaribacter aquimarinus sp. nov., isolated from sediment in a sediment of sea.</title>
        <authorList>
            <person name="Lu D."/>
        </authorList>
    </citation>
    <scope>NUCLEOTIDE SEQUENCE [LARGE SCALE GENOMIC DNA]</scope>
    <source>
        <strain evidence="9 10">ZY113</strain>
    </source>
</reference>
<dbReference type="Gene3D" id="1.20.1600.10">
    <property type="entry name" value="Outer membrane efflux proteins (OEP)"/>
    <property type="match status" value="1"/>
</dbReference>
<sequence>MKNTFLIFVTYIAFSLNGNAQKLWTLEECIVYACENNLDQKTKIYNSEIDKESFQQSKRDFLPDFSAVSNLNRRFGRYVDPNNNNVINTATSSNTYGVTSSLNLFNNFKKWHQRSQKKLLYHASLEAVLQAKYNLSFDVMNAFYLVKFREDLLQITKEKLEISNLNYKLVTSKIELGLLAKSNLYDIESELGTNKLEIAQAQNALNEATLNLIQIMNFNGTSIKLKPDLVALKSLDSLTLETVFSKAIAFLPSIKQQELQVNASEKNLAIRRSDFYPSLVLNAAYRTGYFETSIDENGLITPFLDQLSNNAAKSIGLSLRIPITNKWSKHSNVKIAKINILKEKNILEQKKQELYKEIQKTIQKNTALLAEKEENESNLKSKELAFNFAQKKFNKGLATIYELEVAKNNLAQAKIERTRINLQLQYQKKAIDFYCGIAVFPFK</sequence>
<evidence type="ECO:0000313" key="9">
    <source>
        <dbReference type="EMBL" id="PWG06701.1"/>
    </source>
</evidence>
<dbReference type="AlphaFoldDB" id="A0A2U2JEL7"/>
<comment type="subcellular location">
    <subcellularLocation>
        <location evidence="1">Cell outer membrane</location>
    </subcellularLocation>
</comment>
<keyword evidence="5" id="KW-0812">Transmembrane</keyword>
<evidence type="ECO:0000256" key="5">
    <source>
        <dbReference type="ARBA" id="ARBA00022692"/>
    </source>
</evidence>
<dbReference type="GO" id="GO:0015288">
    <property type="term" value="F:porin activity"/>
    <property type="evidence" value="ECO:0007669"/>
    <property type="project" value="TreeGrafter"/>
</dbReference>
<keyword evidence="7" id="KW-0998">Cell outer membrane</keyword>
<keyword evidence="3" id="KW-0813">Transport</keyword>
<evidence type="ECO:0000256" key="3">
    <source>
        <dbReference type="ARBA" id="ARBA00022448"/>
    </source>
</evidence>
<feature type="coiled-coil region" evidence="8">
    <location>
        <begin position="337"/>
        <end position="375"/>
    </location>
</feature>
<dbReference type="OrthoDB" id="9811587at2"/>
<evidence type="ECO:0000256" key="1">
    <source>
        <dbReference type="ARBA" id="ARBA00004442"/>
    </source>
</evidence>
<dbReference type="Proteomes" id="UP000245670">
    <property type="component" value="Unassembled WGS sequence"/>
</dbReference>
<evidence type="ECO:0000256" key="6">
    <source>
        <dbReference type="ARBA" id="ARBA00023136"/>
    </source>
</evidence>
<dbReference type="InterPro" id="IPR051906">
    <property type="entry name" value="TolC-like"/>
</dbReference>
<keyword evidence="10" id="KW-1185">Reference proteome</keyword>
<name>A0A2U2JEL7_9FLAO</name>
<evidence type="ECO:0000256" key="2">
    <source>
        <dbReference type="ARBA" id="ARBA00007613"/>
    </source>
</evidence>
<dbReference type="Pfam" id="PF02321">
    <property type="entry name" value="OEP"/>
    <property type="match status" value="2"/>
</dbReference>
<dbReference type="RefSeq" id="WP_109403609.1">
    <property type="nucleotide sequence ID" value="NZ_QFFG01000001.1"/>
</dbReference>
<dbReference type="GO" id="GO:0009279">
    <property type="term" value="C:cell outer membrane"/>
    <property type="evidence" value="ECO:0007669"/>
    <property type="project" value="UniProtKB-SubCell"/>
</dbReference>
<protein>
    <submittedName>
        <fullName evidence="9">TolC family protein</fullName>
    </submittedName>
</protein>
<accession>A0A2U2JEL7</accession>
<dbReference type="PANTHER" id="PTHR30026">
    <property type="entry name" value="OUTER MEMBRANE PROTEIN TOLC"/>
    <property type="match status" value="1"/>
</dbReference>
<gene>
    <name evidence="9" type="ORF">DIS07_02365</name>
</gene>
<evidence type="ECO:0000256" key="4">
    <source>
        <dbReference type="ARBA" id="ARBA00022452"/>
    </source>
</evidence>
<keyword evidence="8" id="KW-0175">Coiled coil</keyword>
<dbReference type="PANTHER" id="PTHR30026:SF20">
    <property type="entry name" value="OUTER MEMBRANE PROTEIN TOLC"/>
    <property type="match status" value="1"/>
</dbReference>
<dbReference type="EMBL" id="QFFG01000001">
    <property type="protein sequence ID" value="PWG06701.1"/>
    <property type="molecule type" value="Genomic_DNA"/>
</dbReference>
<dbReference type="InterPro" id="IPR003423">
    <property type="entry name" value="OMP_efflux"/>
</dbReference>
<keyword evidence="4" id="KW-1134">Transmembrane beta strand</keyword>
<evidence type="ECO:0000256" key="8">
    <source>
        <dbReference type="SAM" id="Coils"/>
    </source>
</evidence>
<dbReference type="GO" id="GO:1990281">
    <property type="term" value="C:efflux pump complex"/>
    <property type="evidence" value="ECO:0007669"/>
    <property type="project" value="TreeGrafter"/>
</dbReference>
<organism evidence="9 10">
    <name type="scientific">Polaribacter aquimarinus</name>
    <dbReference type="NCBI Taxonomy" id="2100726"/>
    <lineage>
        <taxon>Bacteria</taxon>
        <taxon>Pseudomonadati</taxon>
        <taxon>Bacteroidota</taxon>
        <taxon>Flavobacteriia</taxon>
        <taxon>Flavobacteriales</taxon>
        <taxon>Flavobacteriaceae</taxon>
    </lineage>
</organism>
<dbReference type="GO" id="GO:0015562">
    <property type="term" value="F:efflux transmembrane transporter activity"/>
    <property type="evidence" value="ECO:0007669"/>
    <property type="project" value="InterPro"/>
</dbReference>
<keyword evidence="6" id="KW-0472">Membrane</keyword>
<evidence type="ECO:0000256" key="7">
    <source>
        <dbReference type="ARBA" id="ARBA00023237"/>
    </source>
</evidence>
<evidence type="ECO:0000313" key="10">
    <source>
        <dbReference type="Proteomes" id="UP000245670"/>
    </source>
</evidence>